<evidence type="ECO:0000313" key="1">
    <source>
        <dbReference type="EMBL" id="VVE20620.1"/>
    </source>
</evidence>
<evidence type="ECO:0000313" key="2">
    <source>
        <dbReference type="Proteomes" id="UP000333828"/>
    </source>
</evidence>
<organism evidence="1 2">
    <name type="scientific">Pandoraea iniqua</name>
    <dbReference type="NCBI Taxonomy" id="2508288"/>
    <lineage>
        <taxon>Bacteria</taxon>
        <taxon>Pseudomonadati</taxon>
        <taxon>Pseudomonadota</taxon>
        <taxon>Betaproteobacteria</taxon>
        <taxon>Burkholderiales</taxon>
        <taxon>Burkholderiaceae</taxon>
        <taxon>Pandoraea</taxon>
    </lineage>
</organism>
<keyword evidence="2" id="KW-1185">Reference proteome</keyword>
<dbReference type="AlphaFoldDB" id="A0A5E4WBD8"/>
<gene>
    <name evidence="1" type="ORF">PIN31115_03114</name>
</gene>
<protein>
    <submittedName>
        <fullName evidence="1">Uncharacterized protein</fullName>
    </submittedName>
</protein>
<dbReference type="EMBL" id="CABPSI010000003">
    <property type="protein sequence ID" value="VVE20620.1"/>
    <property type="molecule type" value="Genomic_DNA"/>
</dbReference>
<proteinExistence type="predicted"/>
<name>A0A5E4WBD8_9BURK</name>
<accession>A0A5E4WBD8</accession>
<dbReference type="Proteomes" id="UP000333828">
    <property type="component" value="Unassembled WGS sequence"/>
</dbReference>
<reference evidence="1 2" key="1">
    <citation type="submission" date="2019-08" db="EMBL/GenBank/DDBJ databases">
        <authorList>
            <person name="Peeters C."/>
        </authorList>
    </citation>
    <scope>NUCLEOTIDE SEQUENCE [LARGE SCALE GENOMIC DNA]</scope>
    <source>
        <strain evidence="1 2">LMG 31115</strain>
    </source>
</reference>
<sequence>MHLWEFSEGMCPEAAADYRREKQNARESDLTGVGYNVVRRLSA</sequence>